<feature type="repeat" description="WD" evidence="3">
    <location>
        <begin position="78"/>
        <end position="125"/>
    </location>
</feature>
<keyword evidence="2" id="KW-0677">Repeat</keyword>
<gene>
    <name evidence="4" type="ORF">RFI_21911</name>
</gene>
<reference evidence="4 5" key="1">
    <citation type="journal article" date="2013" name="Curr. Biol.">
        <title>The Genome of the Foraminiferan Reticulomyxa filosa.</title>
        <authorList>
            <person name="Glockner G."/>
            <person name="Hulsmann N."/>
            <person name="Schleicher M."/>
            <person name="Noegel A.A."/>
            <person name="Eichinger L."/>
            <person name="Gallinger C."/>
            <person name="Pawlowski J."/>
            <person name="Sierra R."/>
            <person name="Euteneuer U."/>
            <person name="Pillet L."/>
            <person name="Moustafa A."/>
            <person name="Platzer M."/>
            <person name="Groth M."/>
            <person name="Szafranski K."/>
            <person name="Schliwa M."/>
        </authorList>
    </citation>
    <scope>NUCLEOTIDE SEQUENCE [LARGE SCALE GENOMIC DNA]</scope>
</reference>
<dbReference type="PRINTS" id="PR00320">
    <property type="entry name" value="GPROTEINBRPT"/>
</dbReference>
<dbReference type="Proteomes" id="UP000023152">
    <property type="component" value="Unassembled WGS sequence"/>
</dbReference>
<dbReference type="PANTHER" id="PTHR44129">
    <property type="entry name" value="WD REPEAT-CONTAINING PROTEIN POP1"/>
    <property type="match status" value="1"/>
</dbReference>
<dbReference type="SUPFAM" id="SSF50978">
    <property type="entry name" value="WD40 repeat-like"/>
    <property type="match status" value="1"/>
</dbReference>
<keyword evidence="5" id="KW-1185">Reference proteome</keyword>
<dbReference type="Pfam" id="PF00400">
    <property type="entry name" value="WD40"/>
    <property type="match status" value="3"/>
</dbReference>
<dbReference type="SMART" id="SM00320">
    <property type="entry name" value="WD40"/>
    <property type="match status" value="3"/>
</dbReference>
<dbReference type="EMBL" id="ASPP01019117">
    <property type="protein sequence ID" value="ETO15453.1"/>
    <property type="molecule type" value="Genomic_DNA"/>
</dbReference>
<evidence type="ECO:0000256" key="3">
    <source>
        <dbReference type="PROSITE-ProRule" id="PRU00221"/>
    </source>
</evidence>
<evidence type="ECO:0000313" key="5">
    <source>
        <dbReference type="Proteomes" id="UP000023152"/>
    </source>
</evidence>
<keyword evidence="1 3" id="KW-0853">WD repeat</keyword>
<dbReference type="InterPro" id="IPR015943">
    <property type="entry name" value="WD40/YVTN_repeat-like_dom_sf"/>
</dbReference>
<dbReference type="PROSITE" id="PS50294">
    <property type="entry name" value="WD_REPEATS_REGION"/>
    <property type="match status" value="1"/>
</dbReference>
<organism evidence="4 5">
    <name type="scientific">Reticulomyxa filosa</name>
    <dbReference type="NCBI Taxonomy" id="46433"/>
    <lineage>
        <taxon>Eukaryota</taxon>
        <taxon>Sar</taxon>
        <taxon>Rhizaria</taxon>
        <taxon>Retaria</taxon>
        <taxon>Foraminifera</taxon>
        <taxon>Monothalamids</taxon>
        <taxon>Reticulomyxidae</taxon>
        <taxon>Reticulomyxa</taxon>
    </lineage>
</organism>
<evidence type="ECO:0000256" key="1">
    <source>
        <dbReference type="ARBA" id="ARBA00022574"/>
    </source>
</evidence>
<sequence length="258" mass="29489">NNFIQKEKQYNELTKSLQGNNDKLSNKKEEDKNDDIEELEYKLYTVDFPSFLSSTKSVCTFTGHTDLDIDNNKKVQSFYRHSSEVSCVKFSPYHYHSNRQKVICSSLFDNSIRFWDFKENKELMVLKEHKECVSSIAFLPFKNGQYLCSGSHDSTVRLWDVETLRTLSVFNANNGGVTCIDVSPSQSSNSKDNYIGIFGGNGYRICSGSFDNTIYTYDIETRKLLGTLKGHTKRVLSVQYGSNELGNIGCAYNIIWII</sequence>
<protein>
    <submittedName>
        <fullName evidence="4">G-protein beta WD-40 repeats containing protein</fullName>
    </submittedName>
</protein>
<dbReference type="PROSITE" id="PS50082">
    <property type="entry name" value="WD_REPEATS_2"/>
    <property type="match status" value="2"/>
</dbReference>
<feature type="repeat" description="WD" evidence="3">
    <location>
        <begin position="126"/>
        <end position="169"/>
    </location>
</feature>
<name>X6MN91_RETFI</name>
<dbReference type="InterPro" id="IPR050349">
    <property type="entry name" value="WD_LIS1/nudF_dynein_reg"/>
</dbReference>
<evidence type="ECO:0000256" key="2">
    <source>
        <dbReference type="ARBA" id="ARBA00022737"/>
    </source>
</evidence>
<evidence type="ECO:0000313" key="4">
    <source>
        <dbReference type="EMBL" id="ETO15453.1"/>
    </source>
</evidence>
<dbReference type="InterPro" id="IPR019775">
    <property type="entry name" value="WD40_repeat_CS"/>
</dbReference>
<comment type="caution">
    <text evidence="4">The sequence shown here is derived from an EMBL/GenBank/DDBJ whole genome shotgun (WGS) entry which is preliminary data.</text>
</comment>
<dbReference type="InterPro" id="IPR036322">
    <property type="entry name" value="WD40_repeat_dom_sf"/>
</dbReference>
<proteinExistence type="predicted"/>
<dbReference type="PROSITE" id="PS00678">
    <property type="entry name" value="WD_REPEATS_1"/>
    <property type="match status" value="2"/>
</dbReference>
<dbReference type="Gene3D" id="2.130.10.10">
    <property type="entry name" value="YVTN repeat-like/Quinoprotein amine dehydrogenase"/>
    <property type="match status" value="2"/>
</dbReference>
<feature type="non-terminal residue" evidence="4">
    <location>
        <position position="1"/>
    </location>
</feature>
<accession>X6MN91</accession>
<dbReference type="AlphaFoldDB" id="X6MN91"/>
<dbReference type="InterPro" id="IPR001680">
    <property type="entry name" value="WD40_rpt"/>
</dbReference>
<dbReference type="InterPro" id="IPR020472">
    <property type="entry name" value="WD40_PAC1"/>
</dbReference>